<dbReference type="Gene3D" id="1.25.40.20">
    <property type="entry name" value="Ankyrin repeat-containing domain"/>
    <property type="match status" value="1"/>
</dbReference>
<dbReference type="InterPro" id="IPR026961">
    <property type="entry name" value="PGG_dom"/>
</dbReference>
<dbReference type="STRING" id="337451.A0A443PC78"/>
<dbReference type="InterPro" id="IPR036770">
    <property type="entry name" value="Ankyrin_rpt-contain_sf"/>
</dbReference>
<feature type="transmembrane region" description="Helical" evidence="8">
    <location>
        <begin position="414"/>
        <end position="435"/>
    </location>
</feature>
<keyword evidence="6 8" id="KW-0472">Membrane</keyword>
<dbReference type="PANTHER" id="PTHR24186">
    <property type="entry name" value="PROTEIN PHOSPHATASE 1 REGULATORY SUBUNIT"/>
    <property type="match status" value="1"/>
</dbReference>
<feature type="repeat" description="ANK" evidence="7">
    <location>
        <begin position="131"/>
        <end position="153"/>
    </location>
</feature>
<gene>
    <name evidence="10" type="ORF">CKAN_01737900</name>
</gene>
<evidence type="ECO:0000256" key="4">
    <source>
        <dbReference type="ARBA" id="ARBA00022989"/>
    </source>
</evidence>
<dbReference type="AlphaFoldDB" id="A0A443PC78"/>
<dbReference type="PROSITE" id="PS50297">
    <property type="entry name" value="ANK_REP_REGION"/>
    <property type="match status" value="3"/>
</dbReference>
<feature type="transmembrane region" description="Helical" evidence="8">
    <location>
        <begin position="455"/>
        <end position="475"/>
    </location>
</feature>
<accession>A0A443PC78</accession>
<dbReference type="OrthoDB" id="1847170at2759"/>
<feature type="transmembrane region" description="Helical" evidence="8">
    <location>
        <begin position="481"/>
        <end position="504"/>
    </location>
</feature>
<name>A0A443PC78_9MAGN</name>
<evidence type="ECO:0000256" key="2">
    <source>
        <dbReference type="ARBA" id="ARBA00022692"/>
    </source>
</evidence>
<organism evidence="10 11">
    <name type="scientific">Cinnamomum micranthum f. kanehirae</name>
    <dbReference type="NCBI Taxonomy" id="337451"/>
    <lineage>
        <taxon>Eukaryota</taxon>
        <taxon>Viridiplantae</taxon>
        <taxon>Streptophyta</taxon>
        <taxon>Embryophyta</taxon>
        <taxon>Tracheophyta</taxon>
        <taxon>Spermatophyta</taxon>
        <taxon>Magnoliopsida</taxon>
        <taxon>Magnoliidae</taxon>
        <taxon>Laurales</taxon>
        <taxon>Lauraceae</taxon>
        <taxon>Cinnamomum</taxon>
    </lineage>
</organism>
<dbReference type="GO" id="GO:0005886">
    <property type="term" value="C:plasma membrane"/>
    <property type="evidence" value="ECO:0007669"/>
    <property type="project" value="TreeGrafter"/>
</dbReference>
<dbReference type="EMBL" id="QPKB01000007">
    <property type="protein sequence ID" value="RWR88373.1"/>
    <property type="molecule type" value="Genomic_DNA"/>
</dbReference>
<feature type="transmembrane region" description="Helical" evidence="8">
    <location>
        <begin position="372"/>
        <end position="394"/>
    </location>
</feature>
<keyword evidence="2 8" id="KW-0812">Transmembrane</keyword>
<sequence>MAGASTQDQIMTKQENMDPRLYKAAREGNVALLLEGDSPPDPTLSCTPQKNTALHIAVKFGHENIVREIQMLPRWESLISKTNFKGDTPLHMAARAGHLLITQLLTPTLEEGTSWGNGATATEVWTKKNLEGNTALHEALKKGHEEVALHLLRFEKRLAHEVNDAKESPLYLAAEAGLLEVVNEILNGGEFSMEGPDSQNPLHIAVIKGRLAVTTILDHCPDSAELINKEGQNALHLAVRKKSEAVLQYLITRPEFQNMINEPDEEGNTPMHLATKTNSKEIVELLFHCEGLDLAVTNKKGLTALDMCGDTKEQQMMRDTLRKFGAVPSRHKWQELLFLPLHPPPPPLVLPSPVPTLFVSISSNVKSAAQTLPIVTTLIATVTFAAAFAVPGGYKNNGLDEGMPVFVREAAFKAFMLSDTLAFCCSMVATVLLVYANACSEDDFLISSALKTSSYISGIAVLATISAFMTAVFVLTSKESLWVAITSLFLGCAVPIILLSYPELLKSQRDAMRKQSDKYLSRSLSKGIRTPQLIDVGIDDDLIFVKAEDYLH</sequence>
<proteinExistence type="predicted"/>
<evidence type="ECO:0000256" key="5">
    <source>
        <dbReference type="ARBA" id="ARBA00023043"/>
    </source>
</evidence>
<keyword evidence="11" id="KW-1185">Reference proteome</keyword>
<protein>
    <submittedName>
        <fullName evidence="10">Ankyrin repeat-containing-like protein</fullName>
    </submittedName>
</protein>
<evidence type="ECO:0000256" key="7">
    <source>
        <dbReference type="PROSITE-ProRule" id="PRU00023"/>
    </source>
</evidence>
<evidence type="ECO:0000313" key="11">
    <source>
        <dbReference type="Proteomes" id="UP000283530"/>
    </source>
</evidence>
<comment type="subcellular location">
    <subcellularLocation>
        <location evidence="1">Membrane</location>
        <topology evidence="1">Multi-pass membrane protein</topology>
    </subcellularLocation>
</comment>
<dbReference type="SMART" id="SM00248">
    <property type="entry name" value="ANK"/>
    <property type="match status" value="7"/>
</dbReference>
<dbReference type="PROSITE" id="PS50088">
    <property type="entry name" value="ANK_REPEAT"/>
    <property type="match status" value="3"/>
</dbReference>
<feature type="repeat" description="ANK" evidence="7">
    <location>
        <begin position="85"/>
        <end position="105"/>
    </location>
</feature>
<keyword evidence="5 7" id="KW-0040">ANK repeat</keyword>
<evidence type="ECO:0000313" key="10">
    <source>
        <dbReference type="EMBL" id="RWR88373.1"/>
    </source>
</evidence>
<evidence type="ECO:0000256" key="1">
    <source>
        <dbReference type="ARBA" id="ARBA00004141"/>
    </source>
</evidence>
<reference evidence="10 11" key="1">
    <citation type="journal article" date="2019" name="Nat. Plants">
        <title>Stout camphor tree genome fills gaps in understanding of flowering plant genome evolution.</title>
        <authorList>
            <person name="Chaw S.M."/>
            <person name="Liu Y.C."/>
            <person name="Wu Y.W."/>
            <person name="Wang H.Y."/>
            <person name="Lin C.I."/>
            <person name="Wu C.S."/>
            <person name="Ke H.M."/>
            <person name="Chang L.Y."/>
            <person name="Hsu C.Y."/>
            <person name="Yang H.T."/>
            <person name="Sudianto E."/>
            <person name="Hsu M.H."/>
            <person name="Wu K.P."/>
            <person name="Wang L.N."/>
            <person name="Leebens-Mack J.H."/>
            <person name="Tsai I.J."/>
        </authorList>
    </citation>
    <scope>NUCLEOTIDE SEQUENCE [LARGE SCALE GENOMIC DNA]</scope>
    <source>
        <strain evidence="11">cv. Chaw 1501</strain>
        <tissue evidence="10">Young leaves</tissue>
    </source>
</reference>
<feature type="repeat" description="ANK" evidence="7">
    <location>
        <begin position="266"/>
        <end position="287"/>
    </location>
</feature>
<evidence type="ECO:0000256" key="3">
    <source>
        <dbReference type="ARBA" id="ARBA00022737"/>
    </source>
</evidence>
<dbReference type="Pfam" id="PF13962">
    <property type="entry name" value="PGG"/>
    <property type="match status" value="1"/>
</dbReference>
<evidence type="ECO:0000259" key="9">
    <source>
        <dbReference type="Pfam" id="PF13962"/>
    </source>
</evidence>
<keyword evidence="3" id="KW-0677">Repeat</keyword>
<comment type="caution">
    <text evidence="10">The sequence shown here is derived from an EMBL/GenBank/DDBJ whole genome shotgun (WGS) entry which is preliminary data.</text>
</comment>
<dbReference type="PANTHER" id="PTHR24186:SF50">
    <property type="entry name" value="ANKYRIN REPEAT-CONTAINING PROTEIN ITN1-LIKE ISOFORM X1"/>
    <property type="match status" value="1"/>
</dbReference>
<evidence type="ECO:0000256" key="6">
    <source>
        <dbReference type="ARBA" id="ARBA00023136"/>
    </source>
</evidence>
<feature type="domain" description="PGG" evidence="9">
    <location>
        <begin position="364"/>
        <end position="474"/>
    </location>
</feature>
<dbReference type="InterPro" id="IPR002110">
    <property type="entry name" value="Ankyrin_rpt"/>
</dbReference>
<dbReference type="Pfam" id="PF12796">
    <property type="entry name" value="Ank_2"/>
    <property type="match status" value="3"/>
</dbReference>
<keyword evidence="4 8" id="KW-1133">Transmembrane helix</keyword>
<evidence type="ECO:0000256" key="8">
    <source>
        <dbReference type="SAM" id="Phobius"/>
    </source>
</evidence>
<dbReference type="Proteomes" id="UP000283530">
    <property type="component" value="Unassembled WGS sequence"/>
</dbReference>
<dbReference type="SUPFAM" id="SSF48403">
    <property type="entry name" value="Ankyrin repeat"/>
    <property type="match status" value="1"/>
</dbReference>